<keyword evidence="1" id="KW-1015">Disulfide bond</keyword>
<evidence type="ECO:0000256" key="1">
    <source>
        <dbReference type="ARBA" id="ARBA00023157"/>
    </source>
</evidence>
<sequence>KCDVDCTAKRNLQRFNRAFKKFKRAVRRQKYIVRFENKEFKPVRRSFMPDKNIKELCKDGMQLFNNSCIGCTFGTFYNKETRKCQLCPRGTYQDMEGQLLCKDCPNRLPGSGVEGATMLSHCSELCEQGTFSASGFKPCMACQVGTFQPYFGRTFCLSCGSNMKTKSTGSTGFKDCVSRKLCESGHYYNISTHTCSQCGKGFYQPSTGQDYCFPCPGKTSTDFVGSISPDDCKDRRCGRHMGDFFGVLESPNYPGNYPINIECVWKIRPEKQRRILIIIPKIELGDGEDCGDKVVMRKSKSPQSQSTFETCESRERPIAFTARSKKLWIQFVSNGNKTARGFSIPFVTYDEQYESLIEDIVRDGRLYSSKQHQQIFKDRQLLTALLEVIATPNTYLKYANVSHTMFPPSFFKLLTPKVRRFFQT</sequence>
<dbReference type="Pfam" id="PF07699">
    <property type="entry name" value="Ephrin_rec_like"/>
    <property type="match status" value="3"/>
</dbReference>
<dbReference type="Gene3D" id="2.60.120.290">
    <property type="entry name" value="Spermadhesin, CUB domain"/>
    <property type="match status" value="1"/>
</dbReference>
<dbReference type="GO" id="GO:0007165">
    <property type="term" value="P:signal transduction"/>
    <property type="evidence" value="ECO:0007669"/>
    <property type="project" value="TreeGrafter"/>
</dbReference>
<dbReference type="InterPro" id="IPR009030">
    <property type="entry name" value="Growth_fac_rcpt_cys_sf"/>
</dbReference>
<gene>
    <name evidence="4" type="ORF">CUNI_LOCUS12180</name>
</gene>
<name>A0A8S3ZHK7_9EUPU</name>
<evidence type="ECO:0000313" key="5">
    <source>
        <dbReference type="Proteomes" id="UP000678393"/>
    </source>
</evidence>
<dbReference type="FunFam" id="2.10.50.10:FF:000018">
    <property type="entry name" value="Sushi, von Willebrand factor type A, EGF and pentraxin domain-containing 1"/>
    <property type="match status" value="1"/>
</dbReference>
<dbReference type="InterPro" id="IPR000859">
    <property type="entry name" value="CUB_dom"/>
</dbReference>
<evidence type="ECO:0000256" key="2">
    <source>
        <dbReference type="PROSITE-ProRule" id="PRU00059"/>
    </source>
</evidence>
<comment type="caution">
    <text evidence="4">The sequence shown here is derived from an EMBL/GenBank/DDBJ whole genome shotgun (WGS) entry which is preliminary data.</text>
</comment>
<evidence type="ECO:0000259" key="3">
    <source>
        <dbReference type="PROSITE" id="PS01180"/>
    </source>
</evidence>
<feature type="non-terminal residue" evidence="4">
    <location>
        <position position="1"/>
    </location>
</feature>
<protein>
    <recommendedName>
        <fullName evidence="3">CUB domain-containing protein</fullName>
    </recommendedName>
</protein>
<dbReference type="SUPFAM" id="SSF57184">
    <property type="entry name" value="Growth factor receptor domain"/>
    <property type="match status" value="1"/>
</dbReference>
<dbReference type="SMART" id="SM00042">
    <property type="entry name" value="CUB"/>
    <property type="match status" value="1"/>
</dbReference>
<accession>A0A8S3ZHK7</accession>
<dbReference type="FunFam" id="2.60.120.290:FF:000002">
    <property type="entry name" value="Signal peptide, CUB domain and EGF-like domain-containing 2"/>
    <property type="match status" value="1"/>
</dbReference>
<dbReference type="InterPro" id="IPR052071">
    <property type="entry name" value="SCUB_EGF-like_domain"/>
</dbReference>
<proteinExistence type="predicted"/>
<dbReference type="Proteomes" id="UP000678393">
    <property type="component" value="Unassembled WGS sequence"/>
</dbReference>
<dbReference type="AlphaFoldDB" id="A0A8S3ZHK7"/>
<dbReference type="PANTHER" id="PTHR24046">
    <property type="entry name" value="SIGNAL PEPTIDE, CUB AND EGF-LIKE DOMAIN-CONTAINING"/>
    <property type="match status" value="1"/>
</dbReference>
<dbReference type="GO" id="GO:0009986">
    <property type="term" value="C:cell surface"/>
    <property type="evidence" value="ECO:0007669"/>
    <property type="project" value="TreeGrafter"/>
</dbReference>
<keyword evidence="5" id="KW-1185">Reference proteome</keyword>
<dbReference type="OrthoDB" id="4062651at2759"/>
<comment type="caution">
    <text evidence="2">Lacks conserved residue(s) required for the propagation of feature annotation.</text>
</comment>
<dbReference type="SUPFAM" id="SSF49854">
    <property type="entry name" value="Spermadhesin, CUB domain"/>
    <property type="match status" value="1"/>
</dbReference>
<dbReference type="GO" id="GO:0005615">
    <property type="term" value="C:extracellular space"/>
    <property type="evidence" value="ECO:0007669"/>
    <property type="project" value="TreeGrafter"/>
</dbReference>
<dbReference type="PANTHER" id="PTHR24046:SF7">
    <property type="entry name" value="CUB DOMAIN-CONTAINING PROTEIN"/>
    <property type="match status" value="1"/>
</dbReference>
<dbReference type="InterPro" id="IPR011641">
    <property type="entry name" value="Tyr-kin_ephrin_A/B_rcpt-like"/>
</dbReference>
<dbReference type="InterPro" id="IPR035914">
    <property type="entry name" value="Sperma_CUB_dom_sf"/>
</dbReference>
<reference evidence="4" key="1">
    <citation type="submission" date="2021-04" db="EMBL/GenBank/DDBJ databases">
        <authorList>
            <consortium name="Molecular Ecology Group"/>
        </authorList>
    </citation>
    <scope>NUCLEOTIDE SEQUENCE</scope>
</reference>
<dbReference type="CDD" id="cd00041">
    <property type="entry name" value="CUB"/>
    <property type="match status" value="1"/>
</dbReference>
<dbReference type="PROSITE" id="PS01180">
    <property type="entry name" value="CUB"/>
    <property type="match status" value="1"/>
</dbReference>
<dbReference type="SMART" id="SM01411">
    <property type="entry name" value="Ephrin_rec_like"/>
    <property type="match status" value="3"/>
</dbReference>
<feature type="domain" description="CUB" evidence="3">
    <location>
        <begin position="237"/>
        <end position="349"/>
    </location>
</feature>
<organism evidence="4 5">
    <name type="scientific">Candidula unifasciata</name>
    <dbReference type="NCBI Taxonomy" id="100452"/>
    <lineage>
        <taxon>Eukaryota</taxon>
        <taxon>Metazoa</taxon>
        <taxon>Spiralia</taxon>
        <taxon>Lophotrochozoa</taxon>
        <taxon>Mollusca</taxon>
        <taxon>Gastropoda</taxon>
        <taxon>Heterobranchia</taxon>
        <taxon>Euthyneura</taxon>
        <taxon>Panpulmonata</taxon>
        <taxon>Eupulmonata</taxon>
        <taxon>Stylommatophora</taxon>
        <taxon>Helicina</taxon>
        <taxon>Helicoidea</taxon>
        <taxon>Geomitridae</taxon>
        <taxon>Candidula</taxon>
    </lineage>
</organism>
<dbReference type="Pfam" id="PF00431">
    <property type="entry name" value="CUB"/>
    <property type="match status" value="1"/>
</dbReference>
<dbReference type="EMBL" id="CAJHNH020002402">
    <property type="protein sequence ID" value="CAG5126622.1"/>
    <property type="molecule type" value="Genomic_DNA"/>
</dbReference>
<evidence type="ECO:0000313" key="4">
    <source>
        <dbReference type="EMBL" id="CAG5126622.1"/>
    </source>
</evidence>
<dbReference type="Gene3D" id="2.10.50.10">
    <property type="entry name" value="Tumor Necrosis Factor Receptor, subunit A, domain 2"/>
    <property type="match status" value="3"/>
</dbReference>